<keyword evidence="1" id="KW-0805">Transcription regulation</keyword>
<comment type="caution">
    <text evidence="5">The sequence shown here is derived from an EMBL/GenBank/DDBJ whole genome shotgun (WGS) entry which is preliminary data.</text>
</comment>
<evidence type="ECO:0000259" key="4">
    <source>
        <dbReference type="PROSITE" id="PS50949"/>
    </source>
</evidence>
<name>A0A2N4UJT5_9BURK</name>
<dbReference type="SMART" id="SM00895">
    <property type="entry name" value="FCD"/>
    <property type="match status" value="1"/>
</dbReference>
<dbReference type="SUPFAM" id="SSF48008">
    <property type="entry name" value="GntR ligand-binding domain-like"/>
    <property type="match status" value="1"/>
</dbReference>
<keyword evidence="6" id="KW-1185">Reference proteome</keyword>
<dbReference type="EMBL" id="PDNV01000002">
    <property type="protein sequence ID" value="PLC55292.1"/>
    <property type="molecule type" value="Genomic_DNA"/>
</dbReference>
<evidence type="ECO:0000313" key="6">
    <source>
        <dbReference type="Proteomes" id="UP000234328"/>
    </source>
</evidence>
<dbReference type="InterPro" id="IPR008920">
    <property type="entry name" value="TF_FadR/GntR_C"/>
</dbReference>
<reference evidence="5 6" key="1">
    <citation type="submission" date="2017-10" db="EMBL/GenBank/DDBJ databases">
        <title>Two draft genome sequences of Pusillimonas sp. strains isolated from a nitrate- and radionuclide-contaminated groundwater in Russia.</title>
        <authorList>
            <person name="Grouzdev D.S."/>
            <person name="Tourova T.P."/>
            <person name="Goeva M.A."/>
            <person name="Babich T.L."/>
            <person name="Sokolova D.S."/>
            <person name="Abdullin R."/>
            <person name="Poltaraus A.B."/>
            <person name="Toshchakov S.V."/>
            <person name="Nazina T.N."/>
        </authorList>
    </citation>
    <scope>NUCLEOTIDE SEQUENCE [LARGE SCALE GENOMIC DNA]</scope>
    <source>
        <strain evidence="5 6">JR1/69-2-13</strain>
    </source>
</reference>
<proteinExistence type="predicted"/>
<dbReference type="OrthoDB" id="8066003at2"/>
<dbReference type="GO" id="GO:0003700">
    <property type="term" value="F:DNA-binding transcription factor activity"/>
    <property type="evidence" value="ECO:0007669"/>
    <property type="project" value="InterPro"/>
</dbReference>
<dbReference type="InterPro" id="IPR036388">
    <property type="entry name" value="WH-like_DNA-bd_sf"/>
</dbReference>
<protein>
    <submittedName>
        <fullName evidence="5">GntR family transcriptional regulator</fullName>
    </submittedName>
</protein>
<dbReference type="SMART" id="SM00345">
    <property type="entry name" value="HTH_GNTR"/>
    <property type="match status" value="1"/>
</dbReference>
<organism evidence="5 6">
    <name type="scientific">Pollutimonas nitritireducens</name>
    <dbReference type="NCBI Taxonomy" id="2045209"/>
    <lineage>
        <taxon>Bacteria</taxon>
        <taxon>Pseudomonadati</taxon>
        <taxon>Pseudomonadota</taxon>
        <taxon>Betaproteobacteria</taxon>
        <taxon>Burkholderiales</taxon>
        <taxon>Alcaligenaceae</taxon>
        <taxon>Pollutimonas</taxon>
    </lineage>
</organism>
<evidence type="ECO:0000256" key="1">
    <source>
        <dbReference type="ARBA" id="ARBA00023015"/>
    </source>
</evidence>
<dbReference type="RefSeq" id="WP_102068616.1">
    <property type="nucleotide sequence ID" value="NZ_PDNV01000002.1"/>
</dbReference>
<dbReference type="InterPro" id="IPR011711">
    <property type="entry name" value="GntR_C"/>
</dbReference>
<dbReference type="PANTHER" id="PTHR43537">
    <property type="entry name" value="TRANSCRIPTIONAL REGULATOR, GNTR FAMILY"/>
    <property type="match status" value="1"/>
</dbReference>
<dbReference type="SUPFAM" id="SSF46785">
    <property type="entry name" value="Winged helix' DNA-binding domain"/>
    <property type="match status" value="1"/>
</dbReference>
<feature type="domain" description="HTH gntR-type" evidence="4">
    <location>
        <begin position="20"/>
        <end position="87"/>
    </location>
</feature>
<evidence type="ECO:0000256" key="2">
    <source>
        <dbReference type="ARBA" id="ARBA00023125"/>
    </source>
</evidence>
<keyword evidence="2" id="KW-0238">DNA-binding</keyword>
<dbReference type="Pfam" id="PF00392">
    <property type="entry name" value="GntR"/>
    <property type="match status" value="1"/>
</dbReference>
<sequence>MKTVEKTKKVAMNDGMLRSGDMVERIAATLKEQILEGTLAPGQRLISRDLIEELGVSRGPLREAFRRLAADRLVQIIPNRGALVRRLSHDEIINLFQIREALEGQAARLAAERIDKGDNRLMFQEIVDQGALHKARQEIHPFIVHNREFHQAIVKLSGNPELGELIDRYQLAVFMSLMRQVVGADQLILDSISQHEAIAAAILKGDPEAAYTAMQKHLWHSARTMLKRAELKMAGKPRNAL</sequence>
<dbReference type="Pfam" id="PF07729">
    <property type="entry name" value="FCD"/>
    <property type="match status" value="1"/>
</dbReference>
<keyword evidence="3" id="KW-0804">Transcription</keyword>
<dbReference type="PANTHER" id="PTHR43537:SF24">
    <property type="entry name" value="GLUCONATE OPERON TRANSCRIPTIONAL REPRESSOR"/>
    <property type="match status" value="1"/>
</dbReference>
<dbReference type="Gene3D" id="1.10.10.10">
    <property type="entry name" value="Winged helix-like DNA-binding domain superfamily/Winged helix DNA-binding domain"/>
    <property type="match status" value="1"/>
</dbReference>
<accession>A0A2N4UJT5</accession>
<dbReference type="CDD" id="cd07377">
    <property type="entry name" value="WHTH_GntR"/>
    <property type="match status" value="1"/>
</dbReference>
<evidence type="ECO:0000313" key="5">
    <source>
        <dbReference type="EMBL" id="PLC55292.1"/>
    </source>
</evidence>
<dbReference type="InterPro" id="IPR036390">
    <property type="entry name" value="WH_DNA-bd_sf"/>
</dbReference>
<dbReference type="GO" id="GO:0003677">
    <property type="term" value="F:DNA binding"/>
    <property type="evidence" value="ECO:0007669"/>
    <property type="project" value="UniProtKB-KW"/>
</dbReference>
<dbReference type="Gene3D" id="1.20.120.530">
    <property type="entry name" value="GntR ligand-binding domain-like"/>
    <property type="match status" value="1"/>
</dbReference>
<evidence type="ECO:0000256" key="3">
    <source>
        <dbReference type="ARBA" id="ARBA00023163"/>
    </source>
</evidence>
<gene>
    <name evidence="5" type="ORF">CR155_03560</name>
</gene>
<dbReference type="Proteomes" id="UP000234328">
    <property type="component" value="Unassembled WGS sequence"/>
</dbReference>
<dbReference type="PROSITE" id="PS50949">
    <property type="entry name" value="HTH_GNTR"/>
    <property type="match status" value="1"/>
</dbReference>
<dbReference type="AlphaFoldDB" id="A0A2N4UJT5"/>
<dbReference type="InterPro" id="IPR000524">
    <property type="entry name" value="Tscrpt_reg_HTH_GntR"/>
</dbReference>